<sequence length="90" mass="10775">MMIISRQRPINLVVDDDMYSTTRMKMSCQNHNDDNATDRYIQQQQQLVKILFRLYNIIMNYVLISNRHFLKSDSNIDDDDDDDDYDAVHN</sequence>
<dbReference type="EMBL" id="ASGP02000008">
    <property type="protein sequence ID" value="KAH9494090.1"/>
    <property type="molecule type" value="Genomic_DNA"/>
</dbReference>
<dbReference type="AlphaFoldDB" id="A0A922HPY1"/>
<keyword evidence="2" id="KW-1185">Reference proteome</keyword>
<reference evidence="1" key="1">
    <citation type="submission" date="2013-05" db="EMBL/GenBank/DDBJ databases">
        <authorList>
            <person name="Yim A.K.Y."/>
            <person name="Chan T.F."/>
            <person name="Ji K.M."/>
            <person name="Liu X.Y."/>
            <person name="Zhou J.W."/>
            <person name="Li R.Q."/>
            <person name="Yang K.Y."/>
            <person name="Li J."/>
            <person name="Li M."/>
            <person name="Law P.T.W."/>
            <person name="Wu Y.L."/>
            <person name="Cai Z.L."/>
            <person name="Qin H."/>
            <person name="Bao Y."/>
            <person name="Leung R.K.K."/>
            <person name="Ng P.K.S."/>
            <person name="Zou J."/>
            <person name="Zhong X.J."/>
            <person name="Ran P.X."/>
            <person name="Zhong N.S."/>
            <person name="Liu Z.G."/>
            <person name="Tsui S.K.W."/>
        </authorList>
    </citation>
    <scope>NUCLEOTIDE SEQUENCE</scope>
    <source>
        <strain evidence="1">Derf</strain>
        <tissue evidence="1">Whole organism</tissue>
    </source>
</reference>
<dbReference type="Proteomes" id="UP000790347">
    <property type="component" value="Unassembled WGS sequence"/>
</dbReference>
<gene>
    <name evidence="1" type="ORF">DERF_014805</name>
</gene>
<evidence type="ECO:0000313" key="2">
    <source>
        <dbReference type="Proteomes" id="UP000790347"/>
    </source>
</evidence>
<name>A0A922HPY1_DERFA</name>
<reference evidence="1" key="2">
    <citation type="journal article" date="2022" name="Res Sq">
        <title>Comparative Genomics Reveals Insights into the Divergent Evolution of Astigmatic Mites and Household Pest Adaptations.</title>
        <authorList>
            <person name="Xiong Q."/>
            <person name="Wan A.T.-Y."/>
            <person name="Liu X.-Y."/>
            <person name="Fung C.S.-H."/>
            <person name="Xiao X."/>
            <person name="Malainual N."/>
            <person name="Hou J."/>
            <person name="Wang L."/>
            <person name="Wang M."/>
            <person name="Yang K."/>
            <person name="Cui Y."/>
            <person name="Leung E."/>
            <person name="Nong W."/>
            <person name="Shin S.-K."/>
            <person name="Au S."/>
            <person name="Jeong K.Y."/>
            <person name="Chew F.T."/>
            <person name="Hui J."/>
            <person name="Leung T.F."/>
            <person name="Tungtrongchitr A."/>
            <person name="Zhong N."/>
            <person name="Liu Z."/>
            <person name="Tsui S."/>
        </authorList>
    </citation>
    <scope>NUCLEOTIDE SEQUENCE</scope>
    <source>
        <strain evidence="1">Derf</strain>
        <tissue evidence="1">Whole organism</tissue>
    </source>
</reference>
<protein>
    <submittedName>
        <fullName evidence="1">Uncharacterized protein</fullName>
    </submittedName>
</protein>
<organism evidence="1 2">
    <name type="scientific">Dermatophagoides farinae</name>
    <name type="common">American house dust mite</name>
    <dbReference type="NCBI Taxonomy" id="6954"/>
    <lineage>
        <taxon>Eukaryota</taxon>
        <taxon>Metazoa</taxon>
        <taxon>Ecdysozoa</taxon>
        <taxon>Arthropoda</taxon>
        <taxon>Chelicerata</taxon>
        <taxon>Arachnida</taxon>
        <taxon>Acari</taxon>
        <taxon>Acariformes</taxon>
        <taxon>Sarcoptiformes</taxon>
        <taxon>Astigmata</taxon>
        <taxon>Psoroptidia</taxon>
        <taxon>Analgoidea</taxon>
        <taxon>Pyroglyphidae</taxon>
        <taxon>Dermatophagoidinae</taxon>
        <taxon>Dermatophagoides</taxon>
    </lineage>
</organism>
<evidence type="ECO:0000313" key="1">
    <source>
        <dbReference type="EMBL" id="KAH9494090.1"/>
    </source>
</evidence>
<accession>A0A922HPY1</accession>
<comment type="caution">
    <text evidence="1">The sequence shown here is derived from an EMBL/GenBank/DDBJ whole genome shotgun (WGS) entry which is preliminary data.</text>
</comment>
<proteinExistence type="predicted"/>